<evidence type="ECO:0000313" key="5">
    <source>
        <dbReference type="EMBL" id="GCC33187.1"/>
    </source>
</evidence>
<evidence type="ECO:0000256" key="2">
    <source>
        <dbReference type="ARBA" id="ARBA00022806"/>
    </source>
</evidence>
<keyword evidence="2" id="KW-0347">Helicase</keyword>
<dbReference type="STRING" id="137246.A0A401SS10"/>
<evidence type="ECO:0000259" key="4">
    <source>
        <dbReference type="Pfam" id="PF23002"/>
    </source>
</evidence>
<dbReference type="Proteomes" id="UP000287033">
    <property type="component" value="Unassembled WGS sequence"/>
</dbReference>
<feature type="region of interest" description="Disordered" evidence="3">
    <location>
        <begin position="463"/>
        <end position="546"/>
    </location>
</feature>
<feature type="domain" description="ATP-dependent RNA helicase DDX60 PIN-like" evidence="4">
    <location>
        <begin position="89"/>
        <end position="305"/>
    </location>
</feature>
<name>A0A401SS10_CHIPU</name>
<feature type="region of interest" description="Disordered" evidence="3">
    <location>
        <begin position="1"/>
        <end position="43"/>
    </location>
</feature>
<evidence type="ECO:0000256" key="3">
    <source>
        <dbReference type="SAM" id="MobiDB-lite"/>
    </source>
</evidence>
<dbReference type="PANTHER" id="PTHR44533:SF4">
    <property type="entry name" value="DEAD_H RNA HELICASE, PUTATIVE-RELATED"/>
    <property type="match status" value="1"/>
</dbReference>
<dbReference type="AlphaFoldDB" id="A0A401SS10"/>
<comment type="caution">
    <text evidence="5">The sequence shown here is derived from an EMBL/GenBank/DDBJ whole genome shotgun (WGS) entry which is preliminary data.</text>
</comment>
<sequence length="546" mass="61528">MRRRGKAQQWRGPVEATDHSDEEANVSFSEEDSLDEDEAEPLDEEAMVKMKLRQLSDAGEEARMDELLHRTMTGERDPSQKGEVSKPQKTLHYLSQLLLISFTKSQNVSLLRDFVESEFFVIDGDSLMMAYIHETTLVPGQNLHFFYLVESFLFDLTQKKAKFIITFFKDAECMWNQSCLCLSVRTALILHLQHNTNIPVVTDFSNCFDPKWKDFLVENHPYFVVMSDKAFTSGWSSKCASGMFHIFMLHTLGAGINIVLSSGMSWDILRVYGYHICSSSYLRSSFQTHAVDLKSAQKWLVQVAPSIYNQVFHIPNKEKLAKQMQKEIQHSLSKLKGVWPQGSDISRILCIVSCSVALKMYAQELAMVGSAGKKDGKAEPHKEGRNELTVQSAADLCRIYCLHVTLLRNLPLSSRALQKDFSWIDFADRFLLLSSVPGLELHTGTRAPRQDESSVPGLELHAGTRAPCQDKSSMPGQELHARTRAPRQDESSVPGLELHAGTRAPCRDKSSTPGQELHARTRAPCQDKSSTPGQELRARSRTPCQD</sequence>
<proteinExistence type="predicted"/>
<dbReference type="GO" id="GO:0005737">
    <property type="term" value="C:cytoplasm"/>
    <property type="evidence" value="ECO:0007669"/>
    <property type="project" value="TreeGrafter"/>
</dbReference>
<keyword evidence="2" id="KW-0547">Nucleotide-binding</keyword>
<keyword evidence="6" id="KW-1185">Reference proteome</keyword>
<dbReference type="Pfam" id="PF23002">
    <property type="entry name" value="PIN-like_DDX60"/>
    <property type="match status" value="1"/>
</dbReference>
<evidence type="ECO:0000313" key="6">
    <source>
        <dbReference type="Proteomes" id="UP000287033"/>
    </source>
</evidence>
<dbReference type="EMBL" id="BEZZ01000492">
    <property type="protein sequence ID" value="GCC33187.1"/>
    <property type="molecule type" value="Genomic_DNA"/>
</dbReference>
<protein>
    <recommendedName>
        <fullName evidence="4">ATP-dependent RNA helicase DDX60 PIN-like domain-containing protein</fullName>
    </recommendedName>
</protein>
<gene>
    <name evidence="5" type="ORF">chiPu_0011655</name>
</gene>
<dbReference type="PANTHER" id="PTHR44533">
    <property type="entry name" value="DEAD/H RNA HELICASE, PUTATIVE-RELATED"/>
    <property type="match status" value="1"/>
</dbReference>
<keyword evidence="1" id="KW-0378">Hydrolase</keyword>
<keyword evidence="2" id="KW-0067">ATP-binding</keyword>
<dbReference type="InterPro" id="IPR055124">
    <property type="entry name" value="PIN-like_DDX60"/>
</dbReference>
<dbReference type="GO" id="GO:0016787">
    <property type="term" value="F:hydrolase activity"/>
    <property type="evidence" value="ECO:0007669"/>
    <property type="project" value="UniProtKB-KW"/>
</dbReference>
<dbReference type="GO" id="GO:0004386">
    <property type="term" value="F:helicase activity"/>
    <property type="evidence" value="ECO:0007669"/>
    <property type="project" value="UniProtKB-KW"/>
</dbReference>
<evidence type="ECO:0000256" key="1">
    <source>
        <dbReference type="ARBA" id="ARBA00022801"/>
    </source>
</evidence>
<organism evidence="5 6">
    <name type="scientific">Chiloscyllium punctatum</name>
    <name type="common">Brownbanded bambooshark</name>
    <name type="synonym">Hemiscyllium punctatum</name>
    <dbReference type="NCBI Taxonomy" id="137246"/>
    <lineage>
        <taxon>Eukaryota</taxon>
        <taxon>Metazoa</taxon>
        <taxon>Chordata</taxon>
        <taxon>Craniata</taxon>
        <taxon>Vertebrata</taxon>
        <taxon>Chondrichthyes</taxon>
        <taxon>Elasmobranchii</taxon>
        <taxon>Galeomorphii</taxon>
        <taxon>Galeoidea</taxon>
        <taxon>Orectolobiformes</taxon>
        <taxon>Hemiscylliidae</taxon>
        <taxon>Chiloscyllium</taxon>
    </lineage>
</organism>
<reference evidence="5 6" key="1">
    <citation type="journal article" date="2018" name="Nat. Ecol. Evol.">
        <title>Shark genomes provide insights into elasmobranch evolution and the origin of vertebrates.</title>
        <authorList>
            <person name="Hara Y"/>
            <person name="Yamaguchi K"/>
            <person name="Onimaru K"/>
            <person name="Kadota M"/>
            <person name="Koyanagi M"/>
            <person name="Keeley SD"/>
            <person name="Tatsumi K"/>
            <person name="Tanaka K"/>
            <person name="Motone F"/>
            <person name="Kageyama Y"/>
            <person name="Nozu R"/>
            <person name="Adachi N"/>
            <person name="Nishimura O"/>
            <person name="Nakagawa R"/>
            <person name="Tanegashima C"/>
            <person name="Kiyatake I"/>
            <person name="Matsumoto R"/>
            <person name="Murakumo K"/>
            <person name="Nishida K"/>
            <person name="Terakita A"/>
            <person name="Kuratani S"/>
            <person name="Sato K"/>
            <person name="Hyodo S Kuraku.S."/>
        </authorList>
    </citation>
    <scope>NUCLEOTIDE SEQUENCE [LARGE SCALE GENOMIC DNA]</scope>
</reference>
<dbReference type="OrthoDB" id="64767at2759"/>
<dbReference type="InterPro" id="IPR052431">
    <property type="entry name" value="SKI2_subfamily_helicases"/>
</dbReference>
<accession>A0A401SS10</accession>
<feature type="compositionally biased region" description="Acidic residues" evidence="3">
    <location>
        <begin position="20"/>
        <end position="43"/>
    </location>
</feature>